<name>A0A1B6D7G1_9HEMI</name>
<evidence type="ECO:0000313" key="2">
    <source>
        <dbReference type="EMBL" id="JAS21596.1"/>
    </source>
</evidence>
<feature type="compositionally biased region" description="Low complexity" evidence="1">
    <location>
        <begin position="1"/>
        <end position="13"/>
    </location>
</feature>
<dbReference type="EMBL" id="GEDC01015702">
    <property type="protein sequence ID" value="JAS21596.1"/>
    <property type="molecule type" value="Transcribed_RNA"/>
</dbReference>
<dbReference type="AlphaFoldDB" id="A0A1B6D7G1"/>
<feature type="non-terminal residue" evidence="2">
    <location>
        <position position="321"/>
    </location>
</feature>
<feature type="compositionally biased region" description="Polar residues" evidence="1">
    <location>
        <begin position="23"/>
        <end position="34"/>
    </location>
</feature>
<evidence type="ECO:0000256" key="1">
    <source>
        <dbReference type="SAM" id="MobiDB-lite"/>
    </source>
</evidence>
<feature type="compositionally biased region" description="Basic and acidic residues" evidence="1">
    <location>
        <begin position="171"/>
        <end position="182"/>
    </location>
</feature>
<feature type="region of interest" description="Disordered" evidence="1">
    <location>
        <begin position="142"/>
        <end position="207"/>
    </location>
</feature>
<accession>A0A1B6D7G1</accession>
<reference evidence="2" key="1">
    <citation type="submission" date="2015-12" db="EMBL/GenBank/DDBJ databases">
        <title>De novo transcriptome assembly of four potential Pierce s Disease insect vectors from Arizona vineyards.</title>
        <authorList>
            <person name="Tassone E.E."/>
        </authorList>
    </citation>
    <scope>NUCLEOTIDE SEQUENCE</scope>
</reference>
<feature type="region of interest" description="Disordered" evidence="1">
    <location>
        <begin position="1"/>
        <end position="36"/>
    </location>
</feature>
<organism evidence="2">
    <name type="scientific">Clastoptera arizonana</name>
    <name type="common">Arizona spittle bug</name>
    <dbReference type="NCBI Taxonomy" id="38151"/>
    <lineage>
        <taxon>Eukaryota</taxon>
        <taxon>Metazoa</taxon>
        <taxon>Ecdysozoa</taxon>
        <taxon>Arthropoda</taxon>
        <taxon>Hexapoda</taxon>
        <taxon>Insecta</taxon>
        <taxon>Pterygota</taxon>
        <taxon>Neoptera</taxon>
        <taxon>Paraneoptera</taxon>
        <taxon>Hemiptera</taxon>
        <taxon>Auchenorrhyncha</taxon>
        <taxon>Cercopoidea</taxon>
        <taxon>Clastopteridae</taxon>
        <taxon>Clastoptera</taxon>
    </lineage>
</organism>
<sequence length="321" mass="36132">MNSNTRSSSMRNSVPYSRHNHIPANQHSGRSNHLQPRWPVNHISYSKDFQHCFNQTDCPPSNCDKDTIYSYPKPLGAVGNQSPVHYSVDPLVSSDIRQISPPHHVNICAQVQDGSLRNGSLVSVSPGINPLDISQRPNLNGNLEFSSRRNNDMRLSPLHIPLSPSFYRNGGQDDGRKSESPNRKRRKLSHHQILEFSTSPPPHSISNPWERHQRVQRHQQTIRNRGSPPMRRSRYRERPVWNQDSFPVGHHTFMPTAPPPAHQPPVMMDVAQVPVTLPMSLYTTPHVNVCQGPGGHTSPPHIAPGCQVHSVFACNNPAQFQ</sequence>
<proteinExistence type="predicted"/>
<protein>
    <submittedName>
        <fullName evidence="2">Uncharacterized protein</fullName>
    </submittedName>
</protein>
<gene>
    <name evidence="2" type="ORF">g.9568</name>
</gene>